<feature type="transmembrane region" description="Helical" evidence="9">
    <location>
        <begin position="339"/>
        <end position="363"/>
    </location>
</feature>
<dbReference type="InterPro" id="IPR050297">
    <property type="entry name" value="LipidA_mod_glycosyltrf_83"/>
</dbReference>
<feature type="transmembrane region" description="Helical" evidence="9">
    <location>
        <begin position="238"/>
        <end position="258"/>
    </location>
</feature>
<evidence type="ECO:0000256" key="5">
    <source>
        <dbReference type="ARBA" id="ARBA00022692"/>
    </source>
</evidence>
<dbReference type="GO" id="GO:0010041">
    <property type="term" value="P:response to iron(III) ion"/>
    <property type="evidence" value="ECO:0007669"/>
    <property type="project" value="TreeGrafter"/>
</dbReference>
<name>A0A1H7V1S4_STRJI</name>
<dbReference type="PANTHER" id="PTHR33908">
    <property type="entry name" value="MANNOSYLTRANSFERASE YKCB-RELATED"/>
    <property type="match status" value="1"/>
</dbReference>
<feature type="domain" description="Glycosyltransferase RgtA/B/C/D-like" evidence="10">
    <location>
        <begin position="79"/>
        <end position="208"/>
    </location>
</feature>
<evidence type="ECO:0000256" key="7">
    <source>
        <dbReference type="ARBA" id="ARBA00023136"/>
    </source>
</evidence>
<dbReference type="GO" id="GO:0009103">
    <property type="term" value="P:lipopolysaccharide biosynthetic process"/>
    <property type="evidence" value="ECO:0007669"/>
    <property type="project" value="UniProtKB-ARBA"/>
</dbReference>
<dbReference type="PANTHER" id="PTHR33908:SF3">
    <property type="entry name" value="UNDECAPRENYL PHOSPHATE-ALPHA-4-AMINO-4-DEOXY-L-ARABINOSE ARABINOSYL TRANSFERASE"/>
    <property type="match status" value="1"/>
</dbReference>
<evidence type="ECO:0000259" key="10">
    <source>
        <dbReference type="Pfam" id="PF13231"/>
    </source>
</evidence>
<dbReference type="GO" id="GO:0005886">
    <property type="term" value="C:plasma membrane"/>
    <property type="evidence" value="ECO:0007669"/>
    <property type="project" value="UniProtKB-SubCell"/>
</dbReference>
<keyword evidence="5 9" id="KW-0812">Transmembrane</keyword>
<evidence type="ECO:0000256" key="4">
    <source>
        <dbReference type="ARBA" id="ARBA00022679"/>
    </source>
</evidence>
<sequence>MDRTRIVPALLRRLLGLFTWARLLVLVLAGVAAGLGAWSLTTEGLETYYAAGVRSMAADWHNFFYGAFDLRGTMTLDKLPGALWVQALSVRAFGYSVWAMVLPQVVETGLTVLVLYRAVRRIAGTAAGLIAAALFAVTPVVVSSTRGNLPEPLYLLCLVLAADAVLRAVTRNRRRSVLMAAFWIAVAFQAKMAEAWLVLPALAVALLVGLRPGERSDPGSDPGSEPASDPRPGRRRGLLWTGVLGLLATGLSLVWVVAVTLTPAASRPVVDGSTHNSEFEQVFLYNGVSRFDDNDLFGLAPLATPTAHAREAAQQRADDPGYQEAGLTSYGSSPSWHRLFVGLLAPDCAWLWPLTVAGAALLLRRRPASWRRLRKQSGRRPDPVRAAAWLWVVWLGTYGAVFSASHLMHDYYVSVLIPPLAALAGTGLARLWSAARIGGRRATWLLGSALVVEAGWCAALLAGHGEAAAGAAVGVVGAAAGAGAVVLFRSGAVRSGQGGRSRLRVTGGVVTATAMGLALVAGPVVADVWLLERSGGAFDTPLAATGTLVRPTPAAAAARGRIRGYGGGVQASFTAARWQLLLARGRVYHDAESRRHTRILVFASSVAAGYVMGGVAELEPVGGFTGDVPFPTVDTIGSEMHAGQISFAVVPDKNMLLGADPRVQLVEAVCRPLTDDGAVAVYDCR</sequence>
<feature type="transmembrane region" description="Helical" evidence="9">
    <location>
        <begin position="122"/>
        <end position="141"/>
    </location>
</feature>
<evidence type="ECO:0000256" key="1">
    <source>
        <dbReference type="ARBA" id="ARBA00004651"/>
    </source>
</evidence>
<dbReference type="GO" id="GO:0016763">
    <property type="term" value="F:pentosyltransferase activity"/>
    <property type="evidence" value="ECO:0007669"/>
    <property type="project" value="TreeGrafter"/>
</dbReference>
<keyword evidence="12" id="KW-1185">Reference proteome</keyword>
<feature type="transmembrane region" description="Helical" evidence="9">
    <location>
        <begin position="509"/>
        <end position="531"/>
    </location>
</feature>
<dbReference type="AlphaFoldDB" id="A0A1H7V1S4"/>
<feature type="transmembrane region" description="Helical" evidence="9">
    <location>
        <begin position="468"/>
        <end position="488"/>
    </location>
</feature>
<feature type="region of interest" description="Disordered" evidence="8">
    <location>
        <begin position="214"/>
        <end position="234"/>
    </location>
</feature>
<dbReference type="eggNOG" id="COG1807">
    <property type="taxonomic scope" value="Bacteria"/>
</dbReference>
<organism evidence="11 12">
    <name type="scientific">Streptacidiphilus jiangxiensis</name>
    <dbReference type="NCBI Taxonomy" id="235985"/>
    <lineage>
        <taxon>Bacteria</taxon>
        <taxon>Bacillati</taxon>
        <taxon>Actinomycetota</taxon>
        <taxon>Actinomycetes</taxon>
        <taxon>Kitasatosporales</taxon>
        <taxon>Streptomycetaceae</taxon>
        <taxon>Streptacidiphilus</taxon>
    </lineage>
</organism>
<dbReference type="OrthoDB" id="5241882at2"/>
<keyword evidence="3" id="KW-0328">Glycosyltransferase</keyword>
<evidence type="ECO:0000256" key="2">
    <source>
        <dbReference type="ARBA" id="ARBA00022475"/>
    </source>
</evidence>
<evidence type="ECO:0000256" key="9">
    <source>
        <dbReference type="SAM" id="Phobius"/>
    </source>
</evidence>
<feature type="transmembrane region" description="Helical" evidence="9">
    <location>
        <begin position="444"/>
        <end position="462"/>
    </location>
</feature>
<dbReference type="Pfam" id="PF13231">
    <property type="entry name" value="PMT_2"/>
    <property type="match status" value="1"/>
</dbReference>
<comment type="subcellular location">
    <subcellularLocation>
        <location evidence="1">Cell membrane</location>
        <topology evidence="1">Multi-pass membrane protein</topology>
    </subcellularLocation>
</comment>
<evidence type="ECO:0000256" key="6">
    <source>
        <dbReference type="ARBA" id="ARBA00022989"/>
    </source>
</evidence>
<dbReference type="InterPro" id="IPR038731">
    <property type="entry name" value="RgtA/B/C-like"/>
</dbReference>
<keyword evidence="6 9" id="KW-1133">Transmembrane helix</keyword>
<feature type="transmembrane region" description="Helical" evidence="9">
    <location>
        <begin position="153"/>
        <end position="170"/>
    </location>
</feature>
<evidence type="ECO:0000256" key="8">
    <source>
        <dbReference type="SAM" id="MobiDB-lite"/>
    </source>
</evidence>
<dbReference type="EMBL" id="FOAZ01000017">
    <property type="protein sequence ID" value="SEM02989.1"/>
    <property type="molecule type" value="Genomic_DNA"/>
</dbReference>
<dbReference type="RefSeq" id="WP_052438371.1">
    <property type="nucleotide sequence ID" value="NZ_BBPN01000004.1"/>
</dbReference>
<evidence type="ECO:0000313" key="12">
    <source>
        <dbReference type="Proteomes" id="UP000183015"/>
    </source>
</evidence>
<reference evidence="12" key="1">
    <citation type="submission" date="2016-10" db="EMBL/GenBank/DDBJ databases">
        <authorList>
            <person name="Varghese N."/>
        </authorList>
    </citation>
    <scope>NUCLEOTIDE SEQUENCE [LARGE SCALE GENOMIC DNA]</scope>
    <source>
        <strain evidence="12">DSM 45096 / BCRC 16803 / CGMCC 4.1857 / CIP 109030 / JCM 12277 / KCTC 19219 / NBRC 100920 / 33214</strain>
    </source>
</reference>
<keyword evidence="2" id="KW-1003">Cell membrane</keyword>
<feature type="transmembrane region" description="Helical" evidence="9">
    <location>
        <begin position="411"/>
        <end position="432"/>
    </location>
</feature>
<keyword evidence="4 11" id="KW-0808">Transferase</keyword>
<keyword evidence="7 9" id="KW-0472">Membrane</keyword>
<dbReference type="STRING" id="235985.SAMN05414137_11712"/>
<feature type="transmembrane region" description="Helical" evidence="9">
    <location>
        <begin position="384"/>
        <end position="405"/>
    </location>
</feature>
<evidence type="ECO:0000313" key="11">
    <source>
        <dbReference type="EMBL" id="SEM02989.1"/>
    </source>
</evidence>
<proteinExistence type="predicted"/>
<protein>
    <submittedName>
        <fullName evidence="11">4-amino-4-deoxy-L-arabinose transferase</fullName>
    </submittedName>
</protein>
<feature type="transmembrane region" description="Helical" evidence="9">
    <location>
        <begin position="93"/>
        <end position="115"/>
    </location>
</feature>
<gene>
    <name evidence="11" type="ORF">SAMN05414137_11712</name>
</gene>
<feature type="transmembrane region" description="Helical" evidence="9">
    <location>
        <begin position="20"/>
        <end position="40"/>
    </location>
</feature>
<evidence type="ECO:0000256" key="3">
    <source>
        <dbReference type="ARBA" id="ARBA00022676"/>
    </source>
</evidence>
<dbReference type="Proteomes" id="UP000183015">
    <property type="component" value="Unassembled WGS sequence"/>
</dbReference>
<accession>A0A1H7V1S4</accession>